<sequence>MRCSLARETPCVTYATSSLLKNTLFGGPTNFIGGLAVTFRTGASHALEPNAIVKPVTALHITIARPVPYRPIAPVVSVSTQMAVLRRLLLEAEDEETETGYWFKKAVGGTIPLIIDVGSADIMASLLQLKADIEDQRGGQIRMVFAGATEAHLLASELAKAKVGVILAPVRPFPGNWGHRRIYAGPPITNTSAVDVLLKAGVTVALGVQEAWEAANIRWEAGWAALDSNGSIDMRHRYELVTTNLEKLMGIDGWIGDDGELVVYEGGNAFNMSSKVIAVASPRRGLVELF</sequence>
<dbReference type="Proteomes" id="UP001148662">
    <property type="component" value="Unassembled WGS sequence"/>
</dbReference>
<gene>
    <name evidence="1" type="ORF">NM688_g8324</name>
</gene>
<organism evidence="1 2">
    <name type="scientific">Phlebia brevispora</name>
    <dbReference type="NCBI Taxonomy" id="194682"/>
    <lineage>
        <taxon>Eukaryota</taxon>
        <taxon>Fungi</taxon>
        <taxon>Dikarya</taxon>
        <taxon>Basidiomycota</taxon>
        <taxon>Agaricomycotina</taxon>
        <taxon>Agaricomycetes</taxon>
        <taxon>Polyporales</taxon>
        <taxon>Meruliaceae</taxon>
        <taxon>Phlebia</taxon>
    </lineage>
</organism>
<dbReference type="EMBL" id="JANHOG010002204">
    <property type="protein sequence ID" value="KAJ3525960.1"/>
    <property type="molecule type" value="Genomic_DNA"/>
</dbReference>
<accession>A0ACC1RSN3</accession>
<comment type="caution">
    <text evidence="1">The sequence shown here is derived from an EMBL/GenBank/DDBJ whole genome shotgun (WGS) entry which is preliminary data.</text>
</comment>
<proteinExistence type="predicted"/>
<reference evidence="1" key="1">
    <citation type="submission" date="2022-07" db="EMBL/GenBank/DDBJ databases">
        <title>Genome Sequence of Phlebia brevispora.</title>
        <authorList>
            <person name="Buettner E."/>
        </authorList>
    </citation>
    <scope>NUCLEOTIDE SEQUENCE</scope>
    <source>
        <strain evidence="1">MPL23</strain>
    </source>
</reference>
<protein>
    <submittedName>
        <fullName evidence="1">Uncharacterized protein</fullName>
    </submittedName>
</protein>
<evidence type="ECO:0000313" key="2">
    <source>
        <dbReference type="Proteomes" id="UP001148662"/>
    </source>
</evidence>
<name>A0ACC1RSN3_9APHY</name>
<evidence type="ECO:0000313" key="1">
    <source>
        <dbReference type="EMBL" id="KAJ3525960.1"/>
    </source>
</evidence>
<keyword evidence="2" id="KW-1185">Reference proteome</keyword>